<proteinExistence type="predicted"/>
<organism evidence="3 4">
    <name type="scientific">Candidatus Portnoybacteria bacterium CG06_land_8_20_14_3_00_39_12</name>
    <dbReference type="NCBI Taxonomy" id="1974809"/>
    <lineage>
        <taxon>Bacteria</taxon>
        <taxon>Candidatus Portnoyibacteriota</taxon>
    </lineage>
</organism>
<evidence type="ECO:0000256" key="1">
    <source>
        <dbReference type="SAM" id="Phobius"/>
    </source>
</evidence>
<evidence type="ECO:0000313" key="3">
    <source>
        <dbReference type="EMBL" id="PIU75045.1"/>
    </source>
</evidence>
<dbReference type="InterPro" id="IPR011042">
    <property type="entry name" value="6-blade_b-propeller_TolB-like"/>
</dbReference>
<evidence type="ECO:0000259" key="2">
    <source>
        <dbReference type="Pfam" id="PF08308"/>
    </source>
</evidence>
<reference evidence="4" key="1">
    <citation type="submission" date="2017-09" db="EMBL/GenBank/DDBJ databases">
        <title>Depth-based differentiation of microbial function through sediment-hosted aquifers and enrichment of novel symbionts in the deep terrestrial subsurface.</title>
        <authorList>
            <person name="Probst A.J."/>
            <person name="Ladd B."/>
            <person name="Jarett J.K."/>
            <person name="Geller-Mcgrath D.E."/>
            <person name="Sieber C.M.K."/>
            <person name="Emerson J.B."/>
            <person name="Anantharaman K."/>
            <person name="Thomas B.C."/>
            <person name="Malmstrom R."/>
            <person name="Stieglmeier M."/>
            <person name="Klingl A."/>
            <person name="Woyke T."/>
            <person name="Ryan C.M."/>
            <person name="Banfield J.F."/>
        </authorList>
    </citation>
    <scope>NUCLEOTIDE SEQUENCE [LARGE SCALE GENOMIC DNA]</scope>
</reference>
<dbReference type="Proteomes" id="UP000228775">
    <property type="component" value="Unassembled WGS sequence"/>
</dbReference>
<sequence>MSHIIRRLIFYGFCLLFVIITPCILLYAQGYGFDWQKKTVIQTGALYIKSQPKNATVLIDGKIIEKTPCLIKHLKPNQYTITVKLNGYHSWQKTLKIDSNLVTEAREILLTPQSPILELLPILPSNRFKLSDNSQQIISWQKNQPDTIDYFDFNQYQQKQFKTANATIDQFNWSPDDKKILIQQKDTWFLIDLTNQKTTQLTSQNPNQSINKIIWHPSGNNKIFFLQGTTLFQQDLSSNTLVKISDNIFDFTIANNSLFYLKEPGYFLYSTNLTGENIKQLTIRPILQNNIKKTNLVIGPNGQIALVADNLLYLYKRDDRIFEIIQNDIHDAFFSPNGKKLLIMGPNEIWVIYLDKQTSQPQKEIGQKDLIVRLGQPILQVIWHPADSSHIIFTTQDAIKIAEIDNRDNINLSDFINAQNPWIQYIAKTKKLYFTDQQKLFNVKLN</sequence>
<evidence type="ECO:0000313" key="4">
    <source>
        <dbReference type="Proteomes" id="UP000228775"/>
    </source>
</evidence>
<dbReference type="AlphaFoldDB" id="A0A2M7AWM9"/>
<dbReference type="SUPFAM" id="SSF69322">
    <property type="entry name" value="Tricorn protease domain 2"/>
    <property type="match status" value="1"/>
</dbReference>
<name>A0A2M7AWM9_9BACT</name>
<dbReference type="EMBL" id="PEVY01000060">
    <property type="protein sequence ID" value="PIU75045.1"/>
    <property type="molecule type" value="Genomic_DNA"/>
</dbReference>
<comment type="caution">
    <text evidence="3">The sequence shown here is derived from an EMBL/GenBank/DDBJ whole genome shotgun (WGS) entry which is preliminary data.</text>
</comment>
<keyword evidence="1" id="KW-0472">Membrane</keyword>
<gene>
    <name evidence="3" type="ORF">COS76_02865</name>
</gene>
<protein>
    <recommendedName>
        <fullName evidence="2">PEGA domain-containing protein</fullName>
    </recommendedName>
</protein>
<keyword evidence="1" id="KW-1133">Transmembrane helix</keyword>
<dbReference type="InterPro" id="IPR013229">
    <property type="entry name" value="PEGA"/>
</dbReference>
<dbReference type="Gene3D" id="2.120.10.30">
    <property type="entry name" value="TolB, C-terminal domain"/>
    <property type="match status" value="1"/>
</dbReference>
<keyword evidence="1" id="KW-0812">Transmembrane</keyword>
<dbReference type="Pfam" id="PF08308">
    <property type="entry name" value="PEGA"/>
    <property type="match status" value="1"/>
</dbReference>
<feature type="transmembrane region" description="Helical" evidence="1">
    <location>
        <begin position="9"/>
        <end position="28"/>
    </location>
</feature>
<accession>A0A2M7AWM9</accession>
<feature type="domain" description="PEGA" evidence="2">
    <location>
        <begin position="44"/>
        <end position="104"/>
    </location>
</feature>